<evidence type="ECO:0000256" key="1">
    <source>
        <dbReference type="ARBA" id="ARBA00022491"/>
    </source>
</evidence>
<keyword evidence="7" id="KW-1185">Reference proteome</keyword>
<dbReference type="SMART" id="SM00422">
    <property type="entry name" value="HTH_MERR"/>
    <property type="match status" value="1"/>
</dbReference>
<dbReference type="InterPro" id="IPR000551">
    <property type="entry name" value="MerR-type_HTH_dom"/>
</dbReference>
<keyword evidence="3" id="KW-0238">DNA-binding</keyword>
<evidence type="ECO:0000256" key="4">
    <source>
        <dbReference type="ARBA" id="ARBA00023163"/>
    </source>
</evidence>
<evidence type="ECO:0000256" key="2">
    <source>
        <dbReference type="ARBA" id="ARBA00023015"/>
    </source>
</evidence>
<keyword evidence="2" id="KW-0805">Transcription regulation</keyword>
<protein>
    <submittedName>
        <fullName evidence="6">HTH-type transcriptional regulator GlnR</fullName>
    </submittedName>
</protein>
<keyword evidence="4" id="KW-0804">Transcription</keyword>
<dbReference type="GO" id="GO:0003677">
    <property type="term" value="F:DNA binding"/>
    <property type="evidence" value="ECO:0007669"/>
    <property type="project" value="UniProtKB-KW"/>
</dbReference>
<gene>
    <name evidence="6" type="primary">glnR</name>
    <name evidence="6" type="ORF">H0A61_01184</name>
</gene>
<dbReference type="RefSeq" id="WP_206709041.1">
    <property type="nucleotide sequence ID" value="NZ_CP059066.1"/>
</dbReference>
<dbReference type="PANTHER" id="PTHR30204">
    <property type="entry name" value="REDOX-CYCLING DRUG-SENSING TRANSCRIPTIONAL ACTIVATOR SOXR"/>
    <property type="match status" value="1"/>
</dbReference>
<dbReference type="Gene3D" id="1.10.1660.10">
    <property type="match status" value="1"/>
</dbReference>
<dbReference type="SUPFAM" id="SSF46955">
    <property type="entry name" value="Putative DNA-binding domain"/>
    <property type="match status" value="1"/>
</dbReference>
<dbReference type="InterPro" id="IPR047057">
    <property type="entry name" value="MerR_fam"/>
</dbReference>
<dbReference type="EMBL" id="CP059066">
    <property type="protein sequence ID" value="QSQ08839.1"/>
    <property type="molecule type" value="Genomic_DNA"/>
</dbReference>
<proteinExistence type="predicted"/>
<dbReference type="Proteomes" id="UP000662904">
    <property type="component" value="Chromosome"/>
</dbReference>
<name>A0A8A0RMT9_9FIRM</name>
<dbReference type="AlphaFoldDB" id="A0A8A0RMT9"/>
<dbReference type="GO" id="GO:0003700">
    <property type="term" value="F:DNA-binding transcription factor activity"/>
    <property type="evidence" value="ECO:0007669"/>
    <property type="project" value="InterPro"/>
</dbReference>
<dbReference type="PANTHER" id="PTHR30204:SF65">
    <property type="entry name" value="HTH-TYPE TRANSCRIPTIONAL REGULATOR TNRA"/>
    <property type="match status" value="1"/>
</dbReference>
<accession>A0A8A0RMT9</accession>
<evidence type="ECO:0000256" key="3">
    <source>
        <dbReference type="ARBA" id="ARBA00023125"/>
    </source>
</evidence>
<sequence>MEGISVFPIGIVETKTGLSKRQIRYYEQMGLLKPARTKGNQRRYSEKDVKRLLRIKELLKQGFDIQGIKAKLSEESQETSREPEDIIVEKEILNKLNDPIVGNRKITSLYPVSNRAALTEILSEKVKEETPE</sequence>
<keyword evidence="1" id="KW-0678">Repressor</keyword>
<dbReference type="KEGG" id="kme:H0A61_01184"/>
<evidence type="ECO:0000313" key="7">
    <source>
        <dbReference type="Proteomes" id="UP000662904"/>
    </source>
</evidence>
<evidence type="ECO:0000259" key="5">
    <source>
        <dbReference type="PROSITE" id="PS50937"/>
    </source>
</evidence>
<dbReference type="InterPro" id="IPR009061">
    <property type="entry name" value="DNA-bd_dom_put_sf"/>
</dbReference>
<reference evidence="6" key="1">
    <citation type="submission" date="2020-07" db="EMBL/GenBank/DDBJ databases">
        <title>Koleobacter methoxysyntrophicus gen. nov., sp. nov., a novel anaerobic bacterium isolated from deep subsurface oil field and proposal of Koleobacterales ord. nov. in the phylum Firmicutes.</title>
        <authorList>
            <person name="Sakamoto S."/>
            <person name="Tamaki H."/>
        </authorList>
    </citation>
    <scope>NUCLEOTIDE SEQUENCE</scope>
    <source>
        <strain evidence="6">NRmbB1</strain>
    </source>
</reference>
<organism evidence="6 7">
    <name type="scientific">Koleobacter methoxysyntrophicus</name>
    <dbReference type="NCBI Taxonomy" id="2751313"/>
    <lineage>
        <taxon>Bacteria</taxon>
        <taxon>Bacillati</taxon>
        <taxon>Bacillota</taxon>
        <taxon>Clostridia</taxon>
        <taxon>Koleobacterales</taxon>
        <taxon>Koleobacteraceae</taxon>
        <taxon>Koleobacter</taxon>
    </lineage>
</organism>
<dbReference type="PRINTS" id="PR00040">
    <property type="entry name" value="HTHMERR"/>
</dbReference>
<dbReference type="Pfam" id="PF13411">
    <property type="entry name" value="MerR_1"/>
    <property type="match status" value="1"/>
</dbReference>
<evidence type="ECO:0000313" key="6">
    <source>
        <dbReference type="EMBL" id="QSQ08839.1"/>
    </source>
</evidence>
<dbReference type="PROSITE" id="PS50937">
    <property type="entry name" value="HTH_MERR_2"/>
    <property type="match status" value="1"/>
</dbReference>
<feature type="domain" description="HTH merR-type" evidence="5">
    <location>
        <begin position="6"/>
        <end position="74"/>
    </location>
</feature>